<dbReference type="VEuPathDB" id="VectorBase:AMEM018326"/>
<accession>A0A182VP87</accession>
<dbReference type="Proteomes" id="UP000075903">
    <property type="component" value="Unassembled WGS sequence"/>
</dbReference>
<organism evidence="2 3">
    <name type="scientific">Anopheles merus</name>
    <name type="common">Mosquito</name>
    <dbReference type="NCBI Taxonomy" id="30066"/>
    <lineage>
        <taxon>Eukaryota</taxon>
        <taxon>Metazoa</taxon>
        <taxon>Ecdysozoa</taxon>
        <taxon>Arthropoda</taxon>
        <taxon>Hexapoda</taxon>
        <taxon>Insecta</taxon>
        <taxon>Pterygota</taxon>
        <taxon>Neoptera</taxon>
        <taxon>Endopterygota</taxon>
        <taxon>Diptera</taxon>
        <taxon>Nematocera</taxon>
        <taxon>Culicoidea</taxon>
        <taxon>Culicidae</taxon>
        <taxon>Anophelinae</taxon>
        <taxon>Anopheles</taxon>
    </lineage>
</organism>
<keyword evidence="1" id="KW-1133">Transmembrane helix</keyword>
<evidence type="ECO:0000313" key="3">
    <source>
        <dbReference type="Proteomes" id="UP000075903"/>
    </source>
</evidence>
<sequence>MSPDLSRTPLSASHHDRKSRLVTNARLIPSRQWTGWVGLFPIYVTAFAPQHLLHRHIVVIVLPDPGHGTNAQHQQPLPSLPAITIIIGVCVIECVPLAALTLVLAGDWLQTTGKAR</sequence>
<dbReference type="AlphaFoldDB" id="A0A182VP87"/>
<evidence type="ECO:0000256" key="1">
    <source>
        <dbReference type="SAM" id="Phobius"/>
    </source>
</evidence>
<evidence type="ECO:0000313" key="2">
    <source>
        <dbReference type="EnsemblMetazoa" id="AMEM018326-PA"/>
    </source>
</evidence>
<keyword evidence="1" id="KW-0472">Membrane</keyword>
<feature type="transmembrane region" description="Helical" evidence="1">
    <location>
        <begin position="82"/>
        <end position="106"/>
    </location>
</feature>
<reference evidence="2" key="1">
    <citation type="submission" date="2020-05" db="UniProtKB">
        <authorList>
            <consortium name="EnsemblMetazoa"/>
        </authorList>
    </citation>
    <scope>IDENTIFICATION</scope>
    <source>
        <strain evidence="2">MAF</strain>
    </source>
</reference>
<proteinExistence type="predicted"/>
<keyword evidence="3" id="KW-1185">Reference proteome</keyword>
<protein>
    <submittedName>
        <fullName evidence="2">Uncharacterized protein</fullName>
    </submittedName>
</protein>
<name>A0A182VP87_ANOME</name>
<keyword evidence="1" id="KW-0812">Transmembrane</keyword>
<dbReference type="EnsemblMetazoa" id="AMEM018326-RA">
    <property type="protein sequence ID" value="AMEM018326-PA"/>
    <property type="gene ID" value="AMEM018326"/>
</dbReference>